<dbReference type="InParanoid" id="A0A6J2W5W4"/>
<keyword evidence="6 12" id="KW-0472">Membrane</keyword>
<keyword evidence="8" id="KW-0675">Receptor</keyword>
<evidence type="ECO:0000256" key="6">
    <source>
        <dbReference type="ARBA" id="ARBA00023136"/>
    </source>
</evidence>
<feature type="domain" description="G-protein coupled receptors family 1 profile" evidence="13">
    <location>
        <begin position="19"/>
        <end position="257"/>
    </location>
</feature>
<feature type="transmembrane region" description="Helical" evidence="12">
    <location>
        <begin position="37"/>
        <end position="55"/>
    </location>
</feature>
<dbReference type="InterPro" id="IPR000276">
    <property type="entry name" value="GPCR_Rhodpsn"/>
</dbReference>
<dbReference type="RefSeq" id="XP_030638766.1">
    <property type="nucleotide sequence ID" value="XM_030782906.1"/>
</dbReference>
<reference evidence="15" key="1">
    <citation type="submission" date="2025-08" db="UniProtKB">
        <authorList>
            <consortium name="RefSeq"/>
        </authorList>
    </citation>
    <scope>IDENTIFICATION</scope>
</reference>
<feature type="transmembrane region" description="Helical" evidence="12">
    <location>
        <begin position="241"/>
        <end position="260"/>
    </location>
</feature>
<evidence type="ECO:0000313" key="15">
    <source>
        <dbReference type="RefSeq" id="XP_030638766.1"/>
    </source>
</evidence>
<gene>
    <name evidence="15" type="primary">LOC115819342</name>
</gene>
<evidence type="ECO:0000256" key="7">
    <source>
        <dbReference type="ARBA" id="ARBA00023157"/>
    </source>
</evidence>
<evidence type="ECO:0000256" key="3">
    <source>
        <dbReference type="ARBA" id="ARBA00022692"/>
    </source>
</evidence>
<dbReference type="InterPro" id="IPR050569">
    <property type="entry name" value="TAAR"/>
</dbReference>
<dbReference type="InterPro" id="IPR009132">
    <property type="entry name" value="TAAR_fam"/>
</dbReference>
<dbReference type="PRINTS" id="PR01830">
    <property type="entry name" value="TRACEAMINER"/>
</dbReference>
<evidence type="ECO:0000259" key="13">
    <source>
        <dbReference type="PROSITE" id="PS50262"/>
    </source>
</evidence>
<proteinExistence type="predicted"/>
<keyword evidence="4 12" id="KW-1133">Transmembrane helix</keyword>
<comment type="subcellular location">
    <subcellularLocation>
        <location evidence="1">Cell membrane</location>
        <topology evidence="1">Multi-pass membrane protein</topology>
    </subcellularLocation>
</comment>
<dbReference type="SUPFAM" id="SSF81321">
    <property type="entry name" value="Family A G protein-coupled receptor-like"/>
    <property type="match status" value="1"/>
</dbReference>
<dbReference type="GeneID" id="115819342"/>
<name>A0A6J2W5W4_CHACN</name>
<keyword evidence="10" id="KW-0807">Transducer</keyword>
<dbReference type="Proteomes" id="UP000504632">
    <property type="component" value="Chromosome 8"/>
</dbReference>
<feature type="transmembrane region" description="Helical" evidence="12">
    <location>
        <begin position="147"/>
        <end position="168"/>
    </location>
</feature>
<evidence type="ECO:0000256" key="10">
    <source>
        <dbReference type="ARBA" id="ARBA00023224"/>
    </source>
</evidence>
<dbReference type="OrthoDB" id="5959645at2759"/>
<keyword evidence="5" id="KW-0297">G-protein coupled receptor</keyword>
<evidence type="ECO:0000313" key="14">
    <source>
        <dbReference type="Proteomes" id="UP000504632"/>
    </source>
</evidence>
<evidence type="ECO:0000256" key="8">
    <source>
        <dbReference type="ARBA" id="ARBA00023170"/>
    </source>
</evidence>
<keyword evidence="9" id="KW-0325">Glycoprotein</keyword>
<keyword evidence="3 12" id="KW-0812">Transmembrane</keyword>
<dbReference type="SMART" id="SM01381">
    <property type="entry name" value="7TM_GPCR_Srsx"/>
    <property type="match status" value="1"/>
</dbReference>
<evidence type="ECO:0000256" key="4">
    <source>
        <dbReference type="ARBA" id="ARBA00022989"/>
    </source>
</evidence>
<keyword evidence="2" id="KW-1003">Cell membrane</keyword>
<evidence type="ECO:0000256" key="5">
    <source>
        <dbReference type="ARBA" id="ARBA00023040"/>
    </source>
</evidence>
<feature type="transmembrane region" description="Helical" evidence="12">
    <location>
        <begin position="6"/>
        <end position="30"/>
    </location>
</feature>
<keyword evidence="7" id="KW-1015">Disulfide bond</keyword>
<feature type="transmembrane region" description="Helical" evidence="12">
    <location>
        <begin position="206"/>
        <end position="229"/>
    </location>
</feature>
<keyword evidence="14" id="KW-1185">Reference proteome</keyword>
<dbReference type="Pfam" id="PF00001">
    <property type="entry name" value="7tm_1"/>
    <property type="match status" value="2"/>
</dbReference>
<evidence type="ECO:0000256" key="9">
    <source>
        <dbReference type="ARBA" id="ARBA00023180"/>
    </source>
</evidence>
<dbReference type="PRINTS" id="PR00237">
    <property type="entry name" value="GPCRRHODOPSN"/>
</dbReference>
<dbReference type="GO" id="GO:0005886">
    <property type="term" value="C:plasma membrane"/>
    <property type="evidence" value="ECO:0007669"/>
    <property type="project" value="UniProtKB-SubCell"/>
</dbReference>
<accession>A0A6J2W5W4</accession>
<dbReference type="PANTHER" id="PTHR24249:SF415">
    <property type="entry name" value="TRACE AMINE-ASSOCIATED RECEPTOR 1"/>
    <property type="match status" value="1"/>
</dbReference>
<dbReference type="GO" id="GO:0001594">
    <property type="term" value="F:trace-amine receptor activity"/>
    <property type="evidence" value="ECO:0007669"/>
    <property type="project" value="InterPro"/>
</dbReference>
<evidence type="ECO:0000256" key="11">
    <source>
        <dbReference type="ARBA" id="ARBA00039439"/>
    </source>
</evidence>
<sequence>MDCTLYILFVVIILLTNLGNLLVIITIIHFKRLHKPTNYLILSLAVADLLVGMFVMPPSMVRVVETCWYFGDFYYRYYAVCHPLQYQNRITPFITVIMISVCWSVSAAMGLWIMFVEYKTIPSQYIYFENIPCEKICVMSLNELTALLYPVFIFYAPSTIILSIYLKIFSAARKQIRLIHGVNSQIKTRVKQTSISKAERKTTKTLVIIMSVFLICWTPIISCSIIDPLTDHSVPSVLFDVFLWIGYSNSSLNPIVYVFFYSEFRKAFRMILCGK</sequence>
<organism evidence="14 15">
    <name type="scientific">Chanos chanos</name>
    <name type="common">Milkfish</name>
    <name type="synonym">Mugil chanos</name>
    <dbReference type="NCBI Taxonomy" id="29144"/>
    <lineage>
        <taxon>Eukaryota</taxon>
        <taxon>Metazoa</taxon>
        <taxon>Chordata</taxon>
        <taxon>Craniata</taxon>
        <taxon>Vertebrata</taxon>
        <taxon>Euteleostomi</taxon>
        <taxon>Actinopterygii</taxon>
        <taxon>Neopterygii</taxon>
        <taxon>Teleostei</taxon>
        <taxon>Ostariophysi</taxon>
        <taxon>Gonorynchiformes</taxon>
        <taxon>Chanidae</taxon>
        <taxon>Chanos</taxon>
    </lineage>
</organism>
<dbReference type="Gene3D" id="1.20.1070.10">
    <property type="entry name" value="Rhodopsin 7-helix transmembrane proteins"/>
    <property type="match status" value="1"/>
</dbReference>
<dbReference type="PROSITE" id="PS50262">
    <property type="entry name" value="G_PROTEIN_RECEP_F1_2"/>
    <property type="match status" value="1"/>
</dbReference>
<feature type="transmembrane region" description="Helical" evidence="12">
    <location>
        <begin position="90"/>
        <end position="115"/>
    </location>
</feature>
<evidence type="ECO:0000256" key="2">
    <source>
        <dbReference type="ARBA" id="ARBA00022475"/>
    </source>
</evidence>
<evidence type="ECO:0000256" key="12">
    <source>
        <dbReference type="SAM" id="Phobius"/>
    </source>
</evidence>
<evidence type="ECO:0000256" key="1">
    <source>
        <dbReference type="ARBA" id="ARBA00004651"/>
    </source>
</evidence>
<protein>
    <recommendedName>
        <fullName evidence="11">Trace amine-associated receptor 1</fullName>
    </recommendedName>
</protein>
<dbReference type="AlphaFoldDB" id="A0A6J2W5W4"/>
<dbReference type="PANTHER" id="PTHR24249">
    <property type="entry name" value="HISTAMINE RECEPTOR-RELATED G-PROTEIN COUPLED RECEPTOR"/>
    <property type="match status" value="1"/>
</dbReference>
<dbReference type="InterPro" id="IPR017452">
    <property type="entry name" value="GPCR_Rhodpsn_7TM"/>
</dbReference>